<feature type="region of interest" description="Disordered" evidence="1">
    <location>
        <begin position="1"/>
        <end position="22"/>
    </location>
</feature>
<keyword evidence="4" id="KW-1185">Reference proteome</keyword>
<dbReference type="Proteomes" id="UP000445000">
    <property type="component" value="Unassembled WGS sequence"/>
</dbReference>
<dbReference type="EMBL" id="BLJN01000004">
    <property type="protein sequence ID" value="GFE82109.1"/>
    <property type="molecule type" value="Genomic_DNA"/>
</dbReference>
<feature type="domain" description="Cytochrome P460" evidence="2">
    <location>
        <begin position="26"/>
        <end position="161"/>
    </location>
</feature>
<protein>
    <recommendedName>
        <fullName evidence="2">Cytochrome P460 domain-containing protein</fullName>
    </recommendedName>
</protein>
<dbReference type="CDD" id="cd20716">
    <property type="entry name" value="cyt_P460_fam"/>
    <property type="match status" value="1"/>
</dbReference>
<dbReference type="InterPro" id="IPR038142">
    <property type="entry name" value="Cytochrome_P460_sp"/>
</dbReference>
<evidence type="ECO:0000313" key="3">
    <source>
        <dbReference type="EMBL" id="GFE82109.1"/>
    </source>
</evidence>
<evidence type="ECO:0000313" key="4">
    <source>
        <dbReference type="Proteomes" id="UP000445000"/>
    </source>
</evidence>
<dbReference type="Gene3D" id="3.50.70.20">
    <property type="entry name" value="Cytochrome P460"/>
    <property type="match status" value="1"/>
</dbReference>
<accession>A0A829YFN6</accession>
<proteinExistence type="predicted"/>
<comment type="caution">
    <text evidence="3">The sequence shown here is derived from an EMBL/GenBank/DDBJ whole genome shotgun (WGS) entry which is preliminary data.</text>
</comment>
<dbReference type="Pfam" id="PF16694">
    <property type="entry name" value="Cytochrome_P460"/>
    <property type="match status" value="1"/>
</dbReference>
<feature type="compositionally biased region" description="Polar residues" evidence="1">
    <location>
        <begin position="1"/>
        <end position="11"/>
    </location>
</feature>
<dbReference type="InterPro" id="IPR032033">
    <property type="entry name" value="Cytochrome_P460"/>
</dbReference>
<evidence type="ECO:0000259" key="2">
    <source>
        <dbReference type="Pfam" id="PF16694"/>
    </source>
</evidence>
<dbReference type="AlphaFoldDB" id="A0A829YFN6"/>
<name>A0A829YFN6_9GAMM</name>
<sequence length="170" mass="18587">MLLGQSASSEGTPAAAAPTTDRVGFPKDYRTRFKVLGVIVKEQALRVSTVYGNEQAATVTSRDHLPFPEGSIILVEFSDALRDANNQVVRDANGALQRGEVDHIDVMKRGKGFGETYGENRSGEWEFTGYRLDGSYTTPPEKSAQCAACHRTAGPENDFVFRMRAAPARM</sequence>
<gene>
    <name evidence="3" type="ORF">GCM10011487_41090</name>
</gene>
<reference evidence="4" key="1">
    <citation type="submission" date="2020-01" db="EMBL/GenBank/DDBJ databases">
        <title>'Steroidobacter agaridevorans' sp. nov., agar-degrading bacteria isolated from rhizosphere soils.</title>
        <authorList>
            <person name="Ikenaga M."/>
            <person name="Kataoka M."/>
            <person name="Murouchi A."/>
            <person name="Katsuragi S."/>
            <person name="Sakai M."/>
        </authorList>
    </citation>
    <scope>NUCLEOTIDE SEQUENCE [LARGE SCALE GENOMIC DNA]</scope>
    <source>
        <strain evidence="4">YU21-B</strain>
    </source>
</reference>
<evidence type="ECO:0000256" key="1">
    <source>
        <dbReference type="SAM" id="MobiDB-lite"/>
    </source>
</evidence>
<organism evidence="3 4">
    <name type="scientific">Steroidobacter agaridevorans</name>
    <dbReference type="NCBI Taxonomy" id="2695856"/>
    <lineage>
        <taxon>Bacteria</taxon>
        <taxon>Pseudomonadati</taxon>
        <taxon>Pseudomonadota</taxon>
        <taxon>Gammaproteobacteria</taxon>
        <taxon>Steroidobacterales</taxon>
        <taxon>Steroidobacteraceae</taxon>
        <taxon>Steroidobacter</taxon>
    </lineage>
</organism>